<evidence type="ECO:0000256" key="1">
    <source>
        <dbReference type="SAM" id="SignalP"/>
    </source>
</evidence>
<dbReference type="GeneID" id="29002975"/>
<organism evidence="2 3">
    <name type="scientific">Phycomyces blakesleeanus (strain ATCC 8743b / DSM 1359 / FGSC 10004 / NBRC 33097 / NRRL 1555)</name>
    <dbReference type="NCBI Taxonomy" id="763407"/>
    <lineage>
        <taxon>Eukaryota</taxon>
        <taxon>Fungi</taxon>
        <taxon>Fungi incertae sedis</taxon>
        <taxon>Mucoromycota</taxon>
        <taxon>Mucoromycotina</taxon>
        <taxon>Mucoromycetes</taxon>
        <taxon>Mucorales</taxon>
        <taxon>Phycomycetaceae</taxon>
        <taxon>Phycomyces</taxon>
    </lineage>
</organism>
<feature type="signal peptide" evidence="1">
    <location>
        <begin position="1"/>
        <end position="25"/>
    </location>
</feature>
<reference evidence="3" key="1">
    <citation type="submission" date="2015-06" db="EMBL/GenBank/DDBJ databases">
        <title>Expansion of signal transduction pathways in fungi by whole-genome duplication.</title>
        <authorList>
            <consortium name="DOE Joint Genome Institute"/>
            <person name="Corrochano L.M."/>
            <person name="Kuo A."/>
            <person name="Marcet-Houben M."/>
            <person name="Polaino S."/>
            <person name="Salamov A."/>
            <person name="Villalobos J.M."/>
            <person name="Alvarez M.I."/>
            <person name="Avalos J."/>
            <person name="Benito E.P."/>
            <person name="Benoit I."/>
            <person name="Burger G."/>
            <person name="Camino L.P."/>
            <person name="Canovas D."/>
            <person name="Cerda-Olmedo E."/>
            <person name="Cheng J.-F."/>
            <person name="Dominguez A."/>
            <person name="Elias M."/>
            <person name="Eslava A.P."/>
            <person name="Glaser F."/>
            <person name="Grimwood J."/>
            <person name="Gutierrez G."/>
            <person name="Heitman J."/>
            <person name="Henrissat B."/>
            <person name="Iturriaga E.A."/>
            <person name="Lang B.F."/>
            <person name="Lavin J.L."/>
            <person name="Lee S."/>
            <person name="Li W."/>
            <person name="Lindquist E."/>
            <person name="Lopez-Garcia S."/>
            <person name="Luque E.M."/>
            <person name="Marcos A.T."/>
            <person name="Martin J."/>
            <person name="McCluskey K."/>
            <person name="Medina H.R."/>
            <person name="Miralles-Duran A."/>
            <person name="Miyazaki A."/>
            <person name="Munoz-Torres E."/>
            <person name="Oguiza J.A."/>
            <person name="Ohm R."/>
            <person name="Olmedo M."/>
            <person name="Orejas M."/>
            <person name="Ortiz-Castellanos L."/>
            <person name="Pisabarro A.G."/>
            <person name="Rodriguez-Romero J."/>
            <person name="Ruiz-Herrera J."/>
            <person name="Ruiz-Vazquez R."/>
            <person name="Sanz C."/>
            <person name="Schackwitz W."/>
            <person name="Schmutz J."/>
            <person name="Shahriari M."/>
            <person name="Shelest E."/>
            <person name="Silva-Franco F."/>
            <person name="Soanes D."/>
            <person name="Syed K."/>
            <person name="Tagua V.G."/>
            <person name="Talbot N.J."/>
            <person name="Thon M."/>
            <person name="De vries R.P."/>
            <person name="Wiebenga A."/>
            <person name="Yadav J.S."/>
            <person name="Braun E.L."/>
            <person name="Baker S."/>
            <person name="Garre V."/>
            <person name="Horwitz B."/>
            <person name="Torres-Martinez S."/>
            <person name="Idnurm A."/>
            <person name="Herrera-Estrella A."/>
            <person name="Gabaldon T."/>
            <person name="Grigoriev I.V."/>
        </authorList>
    </citation>
    <scope>NUCLEOTIDE SEQUENCE [LARGE SCALE GENOMIC DNA]</scope>
    <source>
        <strain evidence="3">NRRL 1555(-)</strain>
    </source>
</reference>
<keyword evidence="3" id="KW-1185">Reference proteome</keyword>
<keyword evidence="1" id="KW-0732">Signal</keyword>
<dbReference type="VEuPathDB" id="FungiDB:PHYBLDRAFT_69229"/>
<gene>
    <name evidence="2" type="ORF">PHYBLDRAFT_69229</name>
</gene>
<evidence type="ECO:0000313" key="2">
    <source>
        <dbReference type="EMBL" id="OAD68156.1"/>
    </source>
</evidence>
<evidence type="ECO:0000313" key="3">
    <source>
        <dbReference type="Proteomes" id="UP000077315"/>
    </source>
</evidence>
<feature type="chain" id="PRO_5007889415" evidence="1">
    <location>
        <begin position="26"/>
        <end position="148"/>
    </location>
</feature>
<protein>
    <submittedName>
        <fullName evidence="2">Uncharacterized protein</fullName>
    </submittedName>
</protein>
<dbReference type="AlphaFoldDB" id="A0A167KI35"/>
<dbReference type="EMBL" id="KV440996">
    <property type="protein sequence ID" value="OAD68156.1"/>
    <property type="molecule type" value="Genomic_DNA"/>
</dbReference>
<dbReference type="RefSeq" id="XP_018286196.1">
    <property type="nucleotide sequence ID" value="XM_018442069.1"/>
</dbReference>
<proteinExistence type="predicted"/>
<sequence>MYMYYSARKTSILFFFIQLLELKYAQFDSDTSNLKYRLQCSYYGIYPTIKTFQKVTVSIIDLIFGKLGDKFMSPEYYIDTIMSTELYQSSIVPHSVRLEGLGIYFSWSYRPQANDQNLEKTTVVVDFVACYEINTQKLYAFYILPLGL</sequence>
<dbReference type="InParanoid" id="A0A167KI35"/>
<name>A0A167KI35_PHYB8</name>
<accession>A0A167KI35</accession>
<dbReference type="Proteomes" id="UP000077315">
    <property type="component" value="Unassembled WGS sequence"/>
</dbReference>